<dbReference type="PANTHER" id="PTHR33498">
    <property type="entry name" value="TRANSPOSASE FOR INSERTION SEQUENCE ELEMENT IS1557"/>
    <property type="match status" value="1"/>
</dbReference>
<dbReference type="PANTHER" id="PTHR33498:SF1">
    <property type="entry name" value="TRANSPOSASE FOR INSERTION SEQUENCE ELEMENT IS1557"/>
    <property type="match status" value="1"/>
</dbReference>
<dbReference type="InterPro" id="IPR047951">
    <property type="entry name" value="Transpos_ISL3"/>
</dbReference>
<evidence type="ECO:0000313" key="3">
    <source>
        <dbReference type="Proteomes" id="UP000698242"/>
    </source>
</evidence>
<dbReference type="NCBIfam" id="NF033550">
    <property type="entry name" value="transpos_ISL3"/>
    <property type="match status" value="1"/>
</dbReference>
<dbReference type="InterPro" id="IPR003615">
    <property type="entry name" value="HNH_nuc"/>
</dbReference>
<dbReference type="Proteomes" id="UP000698242">
    <property type="component" value="Unassembled WGS sequence"/>
</dbReference>
<keyword evidence="3" id="KW-1185">Reference proteome</keyword>
<proteinExistence type="predicted"/>
<dbReference type="InterPro" id="IPR002560">
    <property type="entry name" value="Transposase_DDE"/>
</dbReference>
<dbReference type="InterPro" id="IPR002711">
    <property type="entry name" value="HNH"/>
</dbReference>
<name>A0A921NQY8_9RHOB</name>
<dbReference type="AlphaFoldDB" id="A0A921NQY8"/>
<dbReference type="InterPro" id="IPR029261">
    <property type="entry name" value="Transposase_Znf"/>
</dbReference>
<reference evidence="2" key="1">
    <citation type="submission" date="2013-03" db="EMBL/GenBank/DDBJ databases">
        <title>Genome Sequence of the Profundibacterium mesophilum strain KAUST100406-0324T from Red Sea, a novel genus in the family Rhodobacteraceae.</title>
        <authorList>
            <person name="Essack M."/>
            <person name="Alam I."/>
            <person name="Lafi F."/>
            <person name="Alawi W."/>
            <person name="Kamanu F."/>
            <person name="Al-Suwailem A."/>
            <person name="Lee O.O."/>
            <person name="Xu Y."/>
            <person name="Bajic V."/>
            <person name="Qian P.-Y."/>
            <person name="Archer J."/>
        </authorList>
    </citation>
    <scope>NUCLEOTIDE SEQUENCE</scope>
    <source>
        <strain evidence="2">KAUST100406-0324</strain>
    </source>
</reference>
<dbReference type="InterPro" id="IPR013087">
    <property type="entry name" value="Znf_C2H2_type"/>
</dbReference>
<sequence length="470" mass="53531">MANLMYLPDWTVTDYEIDSDGAYRIPASYDVAPEHCVKCGTVGNLYKHGTKTTVYVDAPVHGRQTFIEVKRARYRCRDCGGTFMQDLPDMDDSRRMTVRCREYIAAQALLKPNTHVADDVGVDEKIVRQIGKENAAVLLEDHAINIRAPRILGLDELMLGGEMRCIIVDIEDSWPIELLPSRDQGAVHRFLCTIPGREEVKVVAMDMWKPYRAAVHHAMPQAIVIVDKWHVQRLANDAMETARRRFQGLLEARDRRELKKGRKMFLTRPFNLSPMEQMNLDGWLKNTPELRGAYEAKEGFMDIWSCRKSETAKAALDDWRTSLPAHLRPVFGPVLTATKNWETEILNYFDHGRYTNAATEARNRVIKMTNRLGAGYSFPAIRARTLFGKRPGRVKKEKAAAEVARKAAMVQCDICKALFGPAIIEINHIRPIRHGGTTEVSNRQMVCPNCHRLHTEDWLKPVHDSTPLSE</sequence>
<dbReference type="GO" id="GO:0003676">
    <property type="term" value="F:nucleic acid binding"/>
    <property type="evidence" value="ECO:0007669"/>
    <property type="project" value="InterPro"/>
</dbReference>
<dbReference type="Pfam" id="PF14690">
    <property type="entry name" value="Zn_ribbon_ISL3"/>
    <property type="match status" value="1"/>
</dbReference>
<dbReference type="SMART" id="SM00507">
    <property type="entry name" value="HNHc"/>
    <property type="match status" value="1"/>
</dbReference>
<protein>
    <submittedName>
        <fullName evidence="2">TnpA protein</fullName>
    </submittedName>
</protein>
<feature type="domain" description="C2H2-type" evidence="1">
    <location>
        <begin position="412"/>
        <end position="434"/>
    </location>
</feature>
<dbReference type="CDD" id="cd00085">
    <property type="entry name" value="HNHc"/>
    <property type="match status" value="1"/>
</dbReference>
<dbReference type="GO" id="GO:0004519">
    <property type="term" value="F:endonuclease activity"/>
    <property type="evidence" value="ECO:0007669"/>
    <property type="project" value="InterPro"/>
</dbReference>
<accession>A0A921NQY8</accession>
<evidence type="ECO:0000313" key="2">
    <source>
        <dbReference type="EMBL" id="KAF0674479.1"/>
    </source>
</evidence>
<dbReference type="Pfam" id="PF01610">
    <property type="entry name" value="DDE_Tnp_ISL3"/>
    <property type="match status" value="1"/>
</dbReference>
<dbReference type="Gene3D" id="1.10.30.50">
    <property type="match status" value="1"/>
</dbReference>
<dbReference type="EMBL" id="APKE01000046">
    <property type="protein sequence ID" value="KAF0674479.1"/>
    <property type="molecule type" value="Genomic_DNA"/>
</dbReference>
<dbReference type="Pfam" id="PF01844">
    <property type="entry name" value="HNH"/>
    <property type="match status" value="1"/>
</dbReference>
<gene>
    <name evidence="2" type="ORF">PMES_03218</name>
</gene>
<evidence type="ECO:0000259" key="1">
    <source>
        <dbReference type="PROSITE" id="PS00028"/>
    </source>
</evidence>
<organism evidence="2 3">
    <name type="scientific">Profundibacterium mesophilum KAUST100406-0324</name>
    <dbReference type="NCBI Taxonomy" id="1037889"/>
    <lineage>
        <taxon>Bacteria</taxon>
        <taxon>Pseudomonadati</taxon>
        <taxon>Pseudomonadota</taxon>
        <taxon>Alphaproteobacteria</taxon>
        <taxon>Rhodobacterales</taxon>
        <taxon>Roseobacteraceae</taxon>
        <taxon>Profundibacterium</taxon>
    </lineage>
</organism>
<dbReference type="GO" id="GO:0008270">
    <property type="term" value="F:zinc ion binding"/>
    <property type="evidence" value="ECO:0007669"/>
    <property type="project" value="InterPro"/>
</dbReference>
<comment type="caution">
    <text evidence="2">The sequence shown here is derived from an EMBL/GenBank/DDBJ whole genome shotgun (WGS) entry which is preliminary data.</text>
</comment>
<dbReference type="PROSITE" id="PS00028">
    <property type="entry name" value="ZINC_FINGER_C2H2_1"/>
    <property type="match status" value="1"/>
</dbReference>